<dbReference type="Proteomes" id="UP000784294">
    <property type="component" value="Unassembled WGS sequence"/>
</dbReference>
<keyword evidence="3" id="KW-1185">Reference proteome</keyword>
<proteinExistence type="predicted"/>
<accession>A0A448XKM3</accession>
<evidence type="ECO:0000256" key="1">
    <source>
        <dbReference type="SAM" id="Phobius"/>
    </source>
</evidence>
<feature type="transmembrane region" description="Helical" evidence="1">
    <location>
        <begin position="105"/>
        <end position="129"/>
    </location>
</feature>
<evidence type="ECO:0000313" key="2">
    <source>
        <dbReference type="EMBL" id="VEL38845.1"/>
    </source>
</evidence>
<dbReference type="AlphaFoldDB" id="A0A448XKM3"/>
<evidence type="ECO:0000313" key="3">
    <source>
        <dbReference type="Proteomes" id="UP000784294"/>
    </source>
</evidence>
<protein>
    <submittedName>
        <fullName evidence="2">Uncharacterized protein</fullName>
    </submittedName>
</protein>
<sequence length="301" mass="32895">MAEDIKQRTAKTPSYLIELAQPSSSNLARTTPLSTMALRPAQADGAATGGGVNRALGQHGLRLPSVALMMGADDPEVFWHIILMGVAEIRVETMFVNDEDVGPPFLVPLVCFLILAIGVLCIIFIVVFYQRKRRELIIKYAPILVTANNQLPPPTSSNPIDQHALLSLPTKPCGETALSSGLMKAREAVTTDARLGHASLPGWPQTIPTAPAPTSPIALGSSPCRVQKQQHPTYLQASLQLLHNHNHHHRNHHQQHLQHLHQPDPQQTALTMAGGTTQKCRSAYPYPLQGMALQAQQYHHQ</sequence>
<dbReference type="EMBL" id="CAAALY010259205">
    <property type="protein sequence ID" value="VEL38845.1"/>
    <property type="molecule type" value="Genomic_DNA"/>
</dbReference>
<reference evidence="2" key="1">
    <citation type="submission" date="2018-11" db="EMBL/GenBank/DDBJ databases">
        <authorList>
            <consortium name="Pathogen Informatics"/>
        </authorList>
    </citation>
    <scope>NUCLEOTIDE SEQUENCE</scope>
</reference>
<keyword evidence="1" id="KW-0812">Transmembrane</keyword>
<name>A0A448XKM3_9PLAT</name>
<keyword evidence="1" id="KW-1133">Transmembrane helix</keyword>
<organism evidence="2 3">
    <name type="scientific">Protopolystoma xenopodis</name>
    <dbReference type="NCBI Taxonomy" id="117903"/>
    <lineage>
        <taxon>Eukaryota</taxon>
        <taxon>Metazoa</taxon>
        <taxon>Spiralia</taxon>
        <taxon>Lophotrochozoa</taxon>
        <taxon>Platyhelminthes</taxon>
        <taxon>Monogenea</taxon>
        <taxon>Polyopisthocotylea</taxon>
        <taxon>Polystomatidea</taxon>
        <taxon>Polystomatidae</taxon>
        <taxon>Protopolystoma</taxon>
    </lineage>
</organism>
<keyword evidence="1" id="KW-0472">Membrane</keyword>
<dbReference type="OrthoDB" id="6274049at2759"/>
<gene>
    <name evidence="2" type="ORF">PXEA_LOCUS32285</name>
</gene>
<comment type="caution">
    <text evidence="2">The sequence shown here is derived from an EMBL/GenBank/DDBJ whole genome shotgun (WGS) entry which is preliminary data.</text>
</comment>